<reference evidence="2" key="1">
    <citation type="journal article" date="2019" name="Int. J. Syst. Evol. Microbiol.">
        <title>The Global Catalogue of Microorganisms (GCM) 10K type strain sequencing project: providing services to taxonomists for standard genome sequencing and annotation.</title>
        <authorList>
            <consortium name="The Broad Institute Genomics Platform"/>
            <consortium name="The Broad Institute Genome Sequencing Center for Infectious Disease"/>
            <person name="Wu L."/>
            <person name="Ma J."/>
        </authorList>
    </citation>
    <scope>NUCLEOTIDE SEQUENCE [LARGE SCALE GENOMIC DNA]</scope>
    <source>
        <strain evidence="2">JCM 5067</strain>
    </source>
</reference>
<protein>
    <submittedName>
        <fullName evidence="1">Uncharacterized protein</fullName>
    </submittedName>
</protein>
<dbReference type="EMBL" id="BAAACA010000066">
    <property type="protein sequence ID" value="GAA0628884.1"/>
    <property type="molecule type" value="Genomic_DNA"/>
</dbReference>
<comment type="caution">
    <text evidence="1">The sequence shown here is derived from an EMBL/GenBank/DDBJ whole genome shotgun (WGS) entry which is preliminary data.</text>
</comment>
<name>A0ABP3S8F9_9ACTN</name>
<gene>
    <name evidence="1" type="ORF">GCM10010394_70290</name>
</gene>
<proteinExistence type="predicted"/>
<dbReference type="Proteomes" id="UP001500668">
    <property type="component" value="Unassembled WGS sequence"/>
</dbReference>
<organism evidence="1 2">
    <name type="scientific">Streptomyces crystallinus</name>
    <dbReference type="NCBI Taxonomy" id="68191"/>
    <lineage>
        <taxon>Bacteria</taxon>
        <taxon>Bacillati</taxon>
        <taxon>Actinomycetota</taxon>
        <taxon>Actinomycetes</taxon>
        <taxon>Kitasatosporales</taxon>
        <taxon>Streptomycetaceae</taxon>
        <taxon>Streptomyces</taxon>
    </lineage>
</organism>
<sequence>MQLAPGVSDCSSTGASWLVAQFPAGRSAGERVVRLRVRGGWSRSSPRPWVGAGCASRSSADRGWLSAQFPAPLGGGWLCLSFVCGPWVAGRAVPRAAEGVGVHAAAKGP</sequence>
<evidence type="ECO:0000313" key="2">
    <source>
        <dbReference type="Proteomes" id="UP001500668"/>
    </source>
</evidence>
<accession>A0ABP3S8F9</accession>
<evidence type="ECO:0000313" key="1">
    <source>
        <dbReference type="EMBL" id="GAA0628884.1"/>
    </source>
</evidence>
<keyword evidence="2" id="KW-1185">Reference proteome</keyword>